<keyword evidence="3" id="KW-0645">Protease</keyword>
<keyword evidence="9" id="KW-0472">Membrane</keyword>
<dbReference type="GO" id="GO:0046872">
    <property type="term" value="F:metal ion binding"/>
    <property type="evidence" value="ECO:0007669"/>
    <property type="project" value="UniProtKB-KW"/>
</dbReference>
<feature type="transmembrane region" description="Helical" evidence="9">
    <location>
        <begin position="28"/>
        <end position="47"/>
    </location>
</feature>
<keyword evidence="9" id="KW-1133">Transmembrane helix</keyword>
<keyword evidence="5" id="KW-0378">Hydrolase</keyword>
<dbReference type="PANTHER" id="PTHR21666">
    <property type="entry name" value="PEPTIDASE-RELATED"/>
    <property type="match status" value="1"/>
</dbReference>
<reference evidence="13 14" key="1">
    <citation type="submission" date="2017-05" db="EMBL/GenBank/DDBJ databases">
        <title>Thiocyanate degradation by Thiohalobacter thiocyanaticus FOKN1.</title>
        <authorList>
            <person name="Oshiki M."/>
            <person name="Fukushima T."/>
            <person name="Kawano S."/>
            <person name="Nakagawa J."/>
        </authorList>
    </citation>
    <scope>NUCLEOTIDE SEQUENCE [LARGE SCALE GENOMIC DNA]</scope>
    <source>
        <strain evidence="13 14">FOKN1</strain>
    </source>
</reference>
<dbReference type="GO" id="GO:0006508">
    <property type="term" value="P:proteolysis"/>
    <property type="evidence" value="ECO:0007669"/>
    <property type="project" value="UniProtKB-KW"/>
</dbReference>
<feature type="domain" description="Csd3-like second N-terminal" evidence="12">
    <location>
        <begin position="245"/>
        <end position="363"/>
    </location>
</feature>
<feature type="domain" description="M23ase beta-sheet core" evidence="10">
    <location>
        <begin position="376"/>
        <end position="472"/>
    </location>
</feature>
<dbReference type="EMBL" id="AP018052">
    <property type="protein sequence ID" value="BAZ95113.1"/>
    <property type="molecule type" value="Genomic_DNA"/>
</dbReference>
<evidence type="ECO:0000256" key="3">
    <source>
        <dbReference type="ARBA" id="ARBA00022670"/>
    </source>
</evidence>
<feature type="compositionally biased region" description="Low complexity" evidence="8">
    <location>
        <begin position="86"/>
        <end position="98"/>
    </location>
</feature>
<dbReference type="Pfam" id="PF19425">
    <property type="entry name" value="Csd3_N2"/>
    <property type="match status" value="1"/>
</dbReference>
<evidence type="ECO:0000256" key="1">
    <source>
        <dbReference type="ARBA" id="ARBA00001947"/>
    </source>
</evidence>
<dbReference type="SUPFAM" id="SSF51261">
    <property type="entry name" value="Duplicated hybrid motif"/>
    <property type="match status" value="1"/>
</dbReference>
<dbReference type="OrthoDB" id="9805070at2"/>
<dbReference type="Gene3D" id="3.10.450.350">
    <property type="match status" value="2"/>
</dbReference>
<dbReference type="GO" id="GO:0030313">
    <property type="term" value="C:cell envelope"/>
    <property type="evidence" value="ECO:0007669"/>
    <property type="project" value="UniProtKB-SubCell"/>
</dbReference>
<comment type="cofactor">
    <cofactor evidence="1">
        <name>Zn(2+)</name>
        <dbReference type="ChEBI" id="CHEBI:29105"/>
    </cofactor>
</comment>
<keyword evidence="4" id="KW-0479">Metal-binding</keyword>
<dbReference type="InterPro" id="IPR007340">
    <property type="entry name" value="LysM_Opacity-associatedA"/>
</dbReference>
<evidence type="ECO:0000256" key="8">
    <source>
        <dbReference type="SAM" id="MobiDB-lite"/>
    </source>
</evidence>
<evidence type="ECO:0000313" key="13">
    <source>
        <dbReference type="EMBL" id="BAZ95113.1"/>
    </source>
</evidence>
<protein>
    <submittedName>
        <fullName evidence="13">Peptidase M23</fullName>
    </submittedName>
</protein>
<dbReference type="PANTHER" id="PTHR21666:SF288">
    <property type="entry name" value="CELL DIVISION PROTEIN YTFB"/>
    <property type="match status" value="1"/>
</dbReference>
<keyword evidence="14" id="KW-1185">Reference proteome</keyword>
<dbReference type="Pfam" id="PF04225">
    <property type="entry name" value="LysM_OapA"/>
    <property type="match status" value="1"/>
</dbReference>
<dbReference type="AlphaFoldDB" id="A0A1Z4VUD2"/>
<accession>A0A1Z4VUD2</accession>
<evidence type="ECO:0000256" key="2">
    <source>
        <dbReference type="ARBA" id="ARBA00004196"/>
    </source>
</evidence>
<keyword evidence="6" id="KW-0862">Zinc</keyword>
<keyword evidence="9" id="KW-0812">Transmembrane</keyword>
<dbReference type="GO" id="GO:0004222">
    <property type="term" value="F:metalloendopeptidase activity"/>
    <property type="evidence" value="ECO:0007669"/>
    <property type="project" value="TreeGrafter"/>
</dbReference>
<dbReference type="GO" id="GO:0042834">
    <property type="term" value="F:peptidoglycan binding"/>
    <property type="evidence" value="ECO:0007669"/>
    <property type="project" value="InterPro"/>
</dbReference>
<dbReference type="InterPro" id="IPR016047">
    <property type="entry name" value="M23ase_b-sheet_dom"/>
</dbReference>
<evidence type="ECO:0000313" key="14">
    <source>
        <dbReference type="Proteomes" id="UP000218765"/>
    </source>
</evidence>
<feature type="region of interest" description="Disordered" evidence="8">
    <location>
        <begin position="86"/>
        <end position="122"/>
    </location>
</feature>
<evidence type="ECO:0000259" key="12">
    <source>
        <dbReference type="Pfam" id="PF19425"/>
    </source>
</evidence>
<proteinExistence type="predicted"/>
<dbReference type="InterPro" id="IPR045834">
    <property type="entry name" value="Csd3_N2"/>
</dbReference>
<dbReference type="Gene3D" id="2.70.70.10">
    <property type="entry name" value="Glucose Permease (Domain IIA)"/>
    <property type="match status" value="1"/>
</dbReference>
<dbReference type="RefSeq" id="WP_096367133.1">
    <property type="nucleotide sequence ID" value="NZ_AP018052.1"/>
</dbReference>
<dbReference type="InterPro" id="IPR011055">
    <property type="entry name" value="Dup_hybrid_motif"/>
</dbReference>
<gene>
    <name evidence="13" type="ORF">FOKN1_2753</name>
</gene>
<evidence type="ECO:0000256" key="4">
    <source>
        <dbReference type="ARBA" id="ARBA00022723"/>
    </source>
</evidence>
<dbReference type="InterPro" id="IPR050570">
    <property type="entry name" value="Cell_wall_metabolism_enzyme"/>
</dbReference>
<evidence type="ECO:0000259" key="11">
    <source>
        <dbReference type="Pfam" id="PF04225"/>
    </source>
</evidence>
<keyword evidence="7" id="KW-0482">Metalloprotease</keyword>
<evidence type="ECO:0000256" key="5">
    <source>
        <dbReference type="ARBA" id="ARBA00022801"/>
    </source>
</evidence>
<dbReference type="KEGG" id="ttc:FOKN1_2753"/>
<evidence type="ECO:0000256" key="9">
    <source>
        <dbReference type="SAM" id="Phobius"/>
    </source>
</evidence>
<evidence type="ECO:0000256" key="6">
    <source>
        <dbReference type="ARBA" id="ARBA00022833"/>
    </source>
</evidence>
<evidence type="ECO:0000256" key="7">
    <source>
        <dbReference type="ARBA" id="ARBA00023049"/>
    </source>
</evidence>
<comment type="subcellular location">
    <subcellularLocation>
        <location evidence="2">Cell envelope</location>
    </subcellularLocation>
</comment>
<organism evidence="13 14">
    <name type="scientific">Thiohalobacter thiocyanaticus</name>
    <dbReference type="NCBI Taxonomy" id="585455"/>
    <lineage>
        <taxon>Bacteria</taxon>
        <taxon>Pseudomonadati</taxon>
        <taxon>Pseudomonadota</taxon>
        <taxon>Gammaproteobacteria</taxon>
        <taxon>Thiohalobacterales</taxon>
        <taxon>Thiohalobacteraceae</taxon>
        <taxon>Thiohalobacter</taxon>
    </lineage>
</organism>
<dbReference type="Pfam" id="PF01551">
    <property type="entry name" value="Peptidase_M23"/>
    <property type="match status" value="1"/>
</dbReference>
<evidence type="ECO:0000259" key="10">
    <source>
        <dbReference type="Pfam" id="PF01551"/>
    </source>
</evidence>
<feature type="domain" description="Opacity-associated protein A LysM-like" evidence="11">
    <location>
        <begin position="150"/>
        <end position="231"/>
    </location>
</feature>
<dbReference type="FunFam" id="2.70.70.10:FF:000002">
    <property type="entry name" value="Murein DD-endopeptidase MepM"/>
    <property type="match status" value="1"/>
</dbReference>
<dbReference type="CDD" id="cd12797">
    <property type="entry name" value="M23_peptidase"/>
    <property type="match status" value="1"/>
</dbReference>
<sequence>MTYSSVIKKDYKSVLEPERGARRRLHPLHWLVLGAVAVSGIFLYTSAPEQASANLESAQPETAGTAAEQALDSIYKQDIIALPGQAAPAPASASASASGEPEDAPGSARAAPDQPESGTAPRAIPVTAAPAESAPEARSAGIQAPTELPWREVTVNPGDSLARIFSRLDLSPRSLHEIIHLSDETRRLTRIHPGEKLQVRIDDAQGIAALRYEYDRMHALLVSRTEDGGFEAREVIREPQRSQVTATAEIDSSLFLAGQDAGLTDNLIMELAGIFGWDIDFALDIRKGDRFSVLYEELYLEGEKIGTGEILAAEFVSQGRTFRAVRYTTAEGRSDYYAPDGRSMRKAFLRTPVAFSRISSRFNLKRKHPVLNRIRAHKGVDYAAPYGTPIKATGSGKIVFQGTKGGYGRTVILQHGTRYSTLYAHMSRHARGLKTGSRVQQGQVIGYIGKSGLATGPHLHYEFRIDGAHRNPLTVDLPAAEPIEARYREDFESTAAQLLAELELAVPGTASQVAMNRQE</sequence>
<name>A0A1Z4VUD2_9GAMM</name>
<dbReference type="Proteomes" id="UP000218765">
    <property type="component" value="Chromosome"/>
</dbReference>